<dbReference type="STRING" id="33114.A0A2G2WVQ2"/>
<feature type="domain" description="DOG1" evidence="1">
    <location>
        <begin position="19"/>
        <end position="258"/>
    </location>
</feature>
<dbReference type="Pfam" id="PF14144">
    <property type="entry name" value="DOG1"/>
    <property type="match status" value="1"/>
</dbReference>
<reference evidence="2 3" key="1">
    <citation type="journal article" date="2017" name="Genome Biol.">
        <title>New reference genome sequences of hot pepper reveal the massive evolution of plant disease-resistance genes by retroduplication.</title>
        <authorList>
            <person name="Kim S."/>
            <person name="Park J."/>
            <person name="Yeom S.I."/>
            <person name="Kim Y.M."/>
            <person name="Seo E."/>
            <person name="Kim K.T."/>
            <person name="Kim M.S."/>
            <person name="Lee J.M."/>
            <person name="Cheong K."/>
            <person name="Shin H.S."/>
            <person name="Kim S.B."/>
            <person name="Han K."/>
            <person name="Lee J."/>
            <person name="Park M."/>
            <person name="Lee H.A."/>
            <person name="Lee H.Y."/>
            <person name="Lee Y."/>
            <person name="Oh S."/>
            <person name="Lee J.H."/>
            <person name="Choi E."/>
            <person name="Choi E."/>
            <person name="Lee S.E."/>
            <person name="Jeon J."/>
            <person name="Kim H."/>
            <person name="Choi G."/>
            <person name="Song H."/>
            <person name="Lee J."/>
            <person name="Lee S.C."/>
            <person name="Kwon J.K."/>
            <person name="Lee H.Y."/>
            <person name="Koo N."/>
            <person name="Hong Y."/>
            <person name="Kim R.W."/>
            <person name="Kang W.H."/>
            <person name="Huh J.H."/>
            <person name="Kang B.C."/>
            <person name="Yang T.J."/>
            <person name="Lee Y.H."/>
            <person name="Bennetzen J.L."/>
            <person name="Choi D."/>
        </authorList>
    </citation>
    <scope>NUCLEOTIDE SEQUENCE [LARGE SCALE GENOMIC DNA]</scope>
    <source>
        <strain evidence="3">cv. PBC81</strain>
    </source>
</reference>
<name>A0A2G2WVQ2_CAPBA</name>
<evidence type="ECO:0000313" key="3">
    <source>
        <dbReference type="Proteomes" id="UP000224567"/>
    </source>
</evidence>
<dbReference type="PANTHER" id="PTHR46354">
    <property type="entry name" value="DOG1 DOMAIN-CONTAINING PROTEIN"/>
    <property type="match status" value="1"/>
</dbReference>
<keyword evidence="3" id="KW-1185">Reference proteome</keyword>
<evidence type="ECO:0000313" key="2">
    <source>
        <dbReference type="EMBL" id="PHT49346.1"/>
    </source>
</evidence>
<gene>
    <name evidence="2" type="ORF">CQW23_09093</name>
</gene>
<dbReference type="AlphaFoldDB" id="A0A2G2WVQ2"/>
<dbReference type="GO" id="GO:0043565">
    <property type="term" value="F:sequence-specific DNA binding"/>
    <property type="evidence" value="ECO:0007669"/>
    <property type="project" value="InterPro"/>
</dbReference>
<dbReference type="InterPro" id="IPR025422">
    <property type="entry name" value="TGA_domain"/>
</dbReference>
<sequence>MSSHEFVTKPKMANSSSDRYKQEKLYESWMNNQQEELKELQNFIIRARNSSTNDVELHELLQKIMGNFQGYVNGRSQLARVDVSPFYAPTWCTPLENSVLWIGGCRPSSFIRHIYALSGIEIESRIAEYLQGIKIGDFGQLSAKQITMIDKLQRQIIIEENKLSSRLASLQEDVVDQPIAMAAKICDRIEQAGESEKEPLNKLGEDMANLLEEADELRMKSLKEILGILTPIQGVEYLVAAKRIRLCLQQWGKKREQEHNSNSN</sequence>
<dbReference type="PANTHER" id="PTHR46354:SF15">
    <property type="entry name" value="TRANSCRIPTION FACTOR TGA6-LIKE"/>
    <property type="match status" value="1"/>
</dbReference>
<organism evidence="2 3">
    <name type="scientific">Capsicum baccatum</name>
    <name type="common">Peruvian pepper</name>
    <dbReference type="NCBI Taxonomy" id="33114"/>
    <lineage>
        <taxon>Eukaryota</taxon>
        <taxon>Viridiplantae</taxon>
        <taxon>Streptophyta</taxon>
        <taxon>Embryophyta</taxon>
        <taxon>Tracheophyta</taxon>
        <taxon>Spermatophyta</taxon>
        <taxon>Magnoliopsida</taxon>
        <taxon>eudicotyledons</taxon>
        <taxon>Gunneridae</taxon>
        <taxon>Pentapetalae</taxon>
        <taxon>asterids</taxon>
        <taxon>lamiids</taxon>
        <taxon>Solanales</taxon>
        <taxon>Solanaceae</taxon>
        <taxon>Solanoideae</taxon>
        <taxon>Capsiceae</taxon>
        <taxon>Capsicum</taxon>
    </lineage>
</organism>
<accession>A0A2G2WVQ2</accession>
<reference evidence="3" key="2">
    <citation type="journal article" date="2017" name="J. Anim. Genet.">
        <title>Multiple reference genome sequences of hot pepper reveal the massive evolution of plant disease resistance genes by retroduplication.</title>
        <authorList>
            <person name="Kim S."/>
            <person name="Park J."/>
            <person name="Yeom S.-I."/>
            <person name="Kim Y.-M."/>
            <person name="Seo E."/>
            <person name="Kim K.-T."/>
            <person name="Kim M.-S."/>
            <person name="Lee J.M."/>
            <person name="Cheong K."/>
            <person name="Shin H.-S."/>
            <person name="Kim S.-B."/>
            <person name="Han K."/>
            <person name="Lee J."/>
            <person name="Park M."/>
            <person name="Lee H.-A."/>
            <person name="Lee H.-Y."/>
            <person name="Lee Y."/>
            <person name="Oh S."/>
            <person name="Lee J.H."/>
            <person name="Choi E."/>
            <person name="Choi E."/>
            <person name="Lee S.E."/>
            <person name="Jeon J."/>
            <person name="Kim H."/>
            <person name="Choi G."/>
            <person name="Song H."/>
            <person name="Lee J."/>
            <person name="Lee S.-C."/>
            <person name="Kwon J.-K."/>
            <person name="Lee H.-Y."/>
            <person name="Koo N."/>
            <person name="Hong Y."/>
            <person name="Kim R.W."/>
            <person name="Kang W.-H."/>
            <person name="Huh J.H."/>
            <person name="Kang B.-C."/>
            <person name="Yang T.-J."/>
            <person name="Lee Y.-H."/>
            <person name="Bennetzen J.L."/>
            <person name="Choi D."/>
        </authorList>
    </citation>
    <scope>NUCLEOTIDE SEQUENCE [LARGE SCALE GENOMIC DNA]</scope>
    <source>
        <strain evidence="3">cv. PBC81</strain>
    </source>
</reference>
<proteinExistence type="predicted"/>
<evidence type="ECO:0000259" key="1">
    <source>
        <dbReference type="PROSITE" id="PS51806"/>
    </source>
</evidence>
<protein>
    <recommendedName>
        <fullName evidence="1">DOG1 domain-containing protein</fullName>
    </recommendedName>
</protein>
<comment type="caution">
    <text evidence="2">The sequence shown here is derived from an EMBL/GenBank/DDBJ whole genome shotgun (WGS) entry which is preliminary data.</text>
</comment>
<dbReference type="Proteomes" id="UP000224567">
    <property type="component" value="Unassembled WGS sequence"/>
</dbReference>
<dbReference type="GO" id="GO:0006351">
    <property type="term" value="P:DNA-templated transcription"/>
    <property type="evidence" value="ECO:0007669"/>
    <property type="project" value="InterPro"/>
</dbReference>
<dbReference type="EMBL" id="MLFT02000004">
    <property type="protein sequence ID" value="PHT49346.1"/>
    <property type="molecule type" value="Genomic_DNA"/>
</dbReference>
<dbReference type="InterPro" id="IPR051886">
    <property type="entry name" value="Seed_Dev/Stress_Resp_Reg"/>
</dbReference>
<dbReference type="PROSITE" id="PS51806">
    <property type="entry name" value="DOG1"/>
    <property type="match status" value="1"/>
</dbReference>
<dbReference type="OrthoDB" id="542841at2759"/>